<dbReference type="PANTHER" id="PTHR13817:SF166">
    <property type="entry name" value="NEURONAL IGCAM-RELATED"/>
    <property type="match status" value="1"/>
</dbReference>
<comment type="caution">
    <text evidence="6">The sequence shown here is derived from an EMBL/GenBank/DDBJ whole genome shotgun (WGS) entry which is preliminary data.</text>
</comment>
<dbReference type="Pfam" id="PF13205">
    <property type="entry name" value="Big_5"/>
    <property type="match status" value="3"/>
</dbReference>
<keyword evidence="3" id="KW-0326">Glycosidase</keyword>
<dbReference type="PROSITE" id="PS50853">
    <property type="entry name" value="FN3"/>
    <property type="match status" value="2"/>
</dbReference>
<dbReference type="OrthoDB" id="3832207at2"/>
<gene>
    <name evidence="6" type="ORF">E3T39_03760</name>
</gene>
<dbReference type="RefSeq" id="WP_134513396.1">
    <property type="nucleotide sequence ID" value="NZ_SOHJ01000003.1"/>
</dbReference>
<dbReference type="GO" id="GO:0000272">
    <property type="term" value="P:polysaccharide catabolic process"/>
    <property type="evidence" value="ECO:0007669"/>
    <property type="project" value="UniProtKB-KW"/>
</dbReference>
<evidence type="ECO:0000313" key="7">
    <source>
        <dbReference type="Proteomes" id="UP000298170"/>
    </source>
</evidence>
<dbReference type="Gene3D" id="2.60.40.10">
    <property type="entry name" value="Immunoglobulins"/>
    <property type="match status" value="2"/>
</dbReference>
<keyword evidence="1" id="KW-0732">Signal</keyword>
<dbReference type="InterPro" id="IPR014755">
    <property type="entry name" value="Cu-Rt/internalin_Ig-like"/>
</dbReference>
<evidence type="ECO:0000313" key="6">
    <source>
        <dbReference type="EMBL" id="TFD62127.1"/>
    </source>
</evidence>
<keyword evidence="7" id="KW-1185">Reference proteome</keyword>
<dbReference type="SMART" id="SM00060">
    <property type="entry name" value="FN3"/>
    <property type="match status" value="2"/>
</dbReference>
<evidence type="ECO:0000256" key="3">
    <source>
        <dbReference type="ARBA" id="ARBA00023295"/>
    </source>
</evidence>
<accession>A0A4R9AHZ0</accession>
<reference evidence="6 7" key="1">
    <citation type="submission" date="2019-03" db="EMBL/GenBank/DDBJ databases">
        <title>Genomics of glacier-inhabiting Cryobacterium strains.</title>
        <authorList>
            <person name="Liu Q."/>
            <person name="Xin Y.-H."/>
        </authorList>
    </citation>
    <scope>NUCLEOTIDE SEQUENCE [LARGE SCALE GENOMIC DNA]</scope>
    <source>
        <strain evidence="6 7">Sr39</strain>
    </source>
</reference>
<evidence type="ECO:0000256" key="2">
    <source>
        <dbReference type="ARBA" id="ARBA00022737"/>
    </source>
</evidence>
<dbReference type="SUPFAM" id="SSF49265">
    <property type="entry name" value="Fibronectin type III"/>
    <property type="match status" value="2"/>
</dbReference>
<keyword evidence="4" id="KW-0119">Carbohydrate metabolism</keyword>
<dbReference type="CDD" id="cd00063">
    <property type="entry name" value="FN3"/>
    <property type="match status" value="2"/>
</dbReference>
<sequence>MKKLLNGPKWTGSRFPDRRQTALVGIAVTALCSSFVLAIPAANAAVPTFPDNIVVFPNRDFVVLEGYQNHLGETATVEVSRAGVGVIGSAQAVVQAGDVAFEINHPGGVCWGAGTGLQVTPDILPADTVSVKFGATAAGDTLVQDVFVTGRAVRSGTTVTVTGHIGATVNRAQVEQRIIEPALVPTTVQRRDVRAVPGPMTPAPKGGYRSSLEFDLNGPNTFTATYIFDQLDAAQLAADAGGERAMGWQAEDINANRQGLTIAEFGEPGGPGMGGCPNGPLASGPPGPTNVAATKAGTGIALTWTPAQAIPGTPAITGYRAAAVGQTVTNNEQVEIGKRITGQGATGTTITGLAAGETYDVYVVAVSSVGETFPAVHAIPATDSTAPTVTATPAGGTFATAQSVTLSANETGSDIYYTVDGTDVVLAGGVISDSATLYTGAIPVTTSATLTFNAFDPAGNVSATGQAVFTISAVNPEPDVVAPTVTARTPLAGATSVSATGDLTATFSESVTGVSDTTFVLANGATAVPGAVSYDATTRVATLNPSATLLADTSYTATLSGIADVAGNLMTTDSWSFTTAPVAPVVQVVAGAPVIGTSVAGDASVSVNWTAPAPVVDAAAITGYLVRTFIGADATATGTTTVGDVTSAVIGSLTNGTGYTFDVAAINSVGTGAASARSVVVTPRTEFVLPTVTTRTPAAGDRSISQTGNLTATFSEPVTGVSGTTFVLRRGTTVIAAVVGYNATTRVATLNPSVTLLADRTYTATLSGIRDAAGNELATSTWSFTTGPAPTITALTPASGATGVGRLVSPTATFSEAITGFTATSVTVTRPGATIASTLSFNATTRVLTINPNATLLANTTYTVNITGGTGAVRDLVGNPVVTRTWSYTTGAVN</sequence>
<dbReference type="GO" id="GO:0016798">
    <property type="term" value="F:hydrolase activity, acting on glycosyl bonds"/>
    <property type="evidence" value="ECO:0007669"/>
    <property type="project" value="UniProtKB-KW"/>
</dbReference>
<feature type="domain" description="Fibronectin type-III" evidence="5">
    <location>
        <begin position="285"/>
        <end position="388"/>
    </location>
</feature>
<dbReference type="Gene3D" id="2.60.40.1220">
    <property type="match status" value="3"/>
</dbReference>
<dbReference type="InterPro" id="IPR036116">
    <property type="entry name" value="FN3_sf"/>
</dbReference>
<organism evidence="6 7">
    <name type="scientific">Cryobacterium suzukii</name>
    <dbReference type="NCBI Taxonomy" id="1259198"/>
    <lineage>
        <taxon>Bacteria</taxon>
        <taxon>Bacillati</taxon>
        <taxon>Actinomycetota</taxon>
        <taxon>Actinomycetes</taxon>
        <taxon>Micrococcales</taxon>
        <taxon>Microbacteriaceae</taxon>
        <taxon>Cryobacterium</taxon>
    </lineage>
</organism>
<dbReference type="PANTHER" id="PTHR13817">
    <property type="entry name" value="TITIN"/>
    <property type="match status" value="1"/>
</dbReference>
<name>A0A4R9AHZ0_9MICO</name>
<dbReference type="InterPro" id="IPR050964">
    <property type="entry name" value="Striated_Muscle_Regulatory"/>
</dbReference>
<dbReference type="InterPro" id="IPR059177">
    <property type="entry name" value="GH29D-like_dom"/>
</dbReference>
<dbReference type="EMBL" id="SOHJ01000003">
    <property type="protein sequence ID" value="TFD62127.1"/>
    <property type="molecule type" value="Genomic_DNA"/>
</dbReference>
<evidence type="ECO:0000256" key="4">
    <source>
        <dbReference type="ARBA" id="ARBA00023326"/>
    </source>
</evidence>
<proteinExistence type="predicted"/>
<evidence type="ECO:0000259" key="5">
    <source>
        <dbReference type="PROSITE" id="PS50853"/>
    </source>
</evidence>
<dbReference type="Pfam" id="PF13290">
    <property type="entry name" value="CHB_HEX_C_1"/>
    <property type="match status" value="1"/>
</dbReference>
<evidence type="ECO:0000256" key="1">
    <source>
        <dbReference type="ARBA" id="ARBA00022729"/>
    </source>
</evidence>
<dbReference type="AlphaFoldDB" id="A0A4R9AHZ0"/>
<keyword evidence="2" id="KW-0677">Repeat</keyword>
<dbReference type="InterPro" id="IPR013783">
    <property type="entry name" value="Ig-like_fold"/>
</dbReference>
<dbReference type="Proteomes" id="UP000298170">
    <property type="component" value="Unassembled WGS sequence"/>
</dbReference>
<keyword evidence="3" id="KW-0378">Hydrolase</keyword>
<dbReference type="InterPro" id="IPR032812">
    <property type="entry name" value="SbsA_Ig"/>
</dbReference>
<feature type="domain" description="Fibronectin type-III" evidence="5">
    <location>
        <begin position="590"/>
        <end position="685"/>
    </location>
</feature>
<keyword evidence="4" id="KW-0624">Polysaccharide degradation</keyword>
<protein>
    <recommendedName>
        <fullName evidence="5">Fibronectin type-III domain-containing protein</fullName>
    </recommendedName>
</protein>
<dbReference type="Pfam" id="PF00041">
    <property type="entry name" value="fn3"/>
    <property type="match status" value="2"/>
</dbReference>
<dbReference type="InterPro" id="IPR003961">
    <property type="entry name" value="FN3_dom"/>
</dbReference>